<organism evidence="2">
    <name type="scientific">Mytilinidion resinicola</name>
    <dbReference type="NCBI Taxonomy" id="574789"/>
    <lineage>
        <taxon>Eukaryota</taxon>
        <taxon>Fungi</taxon>
        <taxon>Dikarya</taxon>
        <taxon>Ascomycota</taxon>
        <taxon>Pezizomycotina</taxon>
        <taxon>Dothideomycetes</taxon>
        <taxon>Pleosporomycetidae</taxon>
        <taxon>Mytilinidiales</taxon>
        <taxon>Mytilinidiaceae</taxon>
        <taxon>Mytilinidion</taxon>
    </lineage>
</organism>
<dbReference type="Proteomes" id="UP000504636">
    <property type="component" value="Unplaced"/>
</dbReference>
<sequence length="113" mass="12254">MRGASSKHQPSVNNLPSRLAPGRPIADAEASAGTSPITAPSPADAEGNSIHEQAPRGPQPRSLKQEPSWPSSAGQWVRCFVAGIPHVHQSRRSYHYLGGHYHRSVVIKRNCIF</sequence>
<evidence type="ECO:0000313" key="3">
    <source>
        <dbReference type="Proteomes" id="UP000504636"/>
    </source>
</evidence>
<feature type="compositionally biased region" description="Polar residues" evidence="1">
    <location>
        <begin position="1"/>
        <end position="16"/>
    </location>
</feature>
<keyword evidence="3" id="KW-1185">Reference proteome</keyword>
<reference evidence="2 4" key="1">
    <citation type="journal article" date="2020" name="Stud. Mycol.">
        <title>101 Dothideomycetes genomes: a test case for predicting lifestyles and emergence of pathogens.</title>
        <authorList>
            <person name="Haridas S."/>
            <person name="Albert R."/>
            <person name="Binder M."/>
            <person name="Bloem J."/>
            <person name="Labutti K."/>
            <person name="Salamov A."/>
            <person name="Andreopoulos B."/>
            <person name="Baker S."/>
            <person name="Barry K."/>
            <person name="Bills G."/>
            <person name="Bluhm B."/>
            <person name="Cannon C."/>
            <person name="Castanera R."/>
            <person name="Culley D."/>
            <person name="Daum C."/>
            <person name="Ezra D."/>
            <person name="Gonzalez J."/>
            <person name="Henrissat B."/>
            <person name="Kuo A."/>
            <person name="Liang C."/>
            <person name="Lipzen A."/>
            <person name="Lutzoni F."/>
            <person name="Magnuson J."/>
            <person name="Mondo S."/>
            <person name="Nolan M."/>
            <person name="Ohm R."/>
            <person name="Pangilinan J."/>
            <person name="Park H.-J."/>
            <person name="Ramirez L."/>
            <person name="Alfaro M."/>
            <person name="Sun H."/>
            <person name="Tritt A."/>
            <person name="Yoshinaga Y."/>
            <person name="Zwiers L.-H."/>
            <person name="Turgeon B."/>
            <person name="Goodwin S."/>
            <person name="Spatafora J."/>
            <person name="Crous P."/>
            <person name="Grigoriev I."/>
        </authorList>
    </citation>
    <scope>NUCLEOTIDE SEQUENCE</scope>
    <source>
        <strain evidence="2 4">CBS 304.34</strain>
    </source>
</reference>
<proteinExistence type="predicted"/>
<dbReference type="GeneID" id="54462001"/>
<reference evidence="4" key="2">
    <citation type="submission" date="2020-04" db="EMBL/GenBank/DDBJ databases">
        <authorList>
            <consortium name="NCBI Genome Project"/>
        </authorList>
    </citation>
    <scope>NUCLEOTIDE SEQUENCE</scope>
    <source>
        <strain evidence="4">CBS 304.34</strain>
    </source>
</reference>
<gene>
    <name evidence="2 4" type="ORF">BDZ99DRAFT_467838</name>
</gene>
<protein>
    <submittedName>
        <fullName evidence="2 4">Uncharacterized protein</fullName>
    </submittedName>
</protein>
<evidence type="ECO:0000256" key="1">
    <source>
        <dbReference type="SAM" id="MobiDB-lite"/>
    </source>
</evidence>
<dbReference type="EMBL" id="MU003716">
    <property type="protein sequence ID" value="KAF2803713.1"/>
    <property type="molecule type" value="Genomic_DNA"/>
</dbReference>
<name>A0A6A6Y5B3_9PEZI</name>
<evidence type="ECO:0000313" key="2">
    <source>
        <dbReference type="EMBL" id="KAF2803713.1"/>
    </source>
</evidence>
<feature type="region of interest" description="Disordered" evidence="1">
    <location>
        <begin position="1"/>
        <end position="71"/>
    </location>
</feature>
<evidence type="ECO:0000313" key="4">
    <source>
        <dbReference type="RefSeq" id="XP_033570677.1"/>
    </source>
</evidence>
<accession>A0A6A6Y5B3</accession>
<dbReference type="AlphaFoldDB" id="A0A6A6Y5B3"/>
<reference evidence="4" key="3">
    <citation type="submission" date="2025-04" db="UniProtKB">
        <authorList>
            <consortium name="RefSeq"/>
        </authorList>
    </citation>
    <scope>IDENTIFICATION</scope>
    <source>
        <strain evidence="4">CBS 304.34</strain>
    </source>
</reference>
<dbReference type="RefSeq" id="XP_033570677.1">
    <property type="nucleotide sequence ID" value="XM_033721108.1"/>
</dbReference>